<organism evidence="2 3">
    <name type="scientific">Novosphingobium rhizovicinum</name>
    <dbReference type="NCBI Taxonomy" id="3228928"/>
    <lineage>
        <taxon>Bacteria</taxon>
        <taxon>Pseudomonadati</taxon>
        <taxon>Pseudomonadota</taxon>
        <taxon>Alphaproteobacteria</taxon>
        <taxon>Sphingomonadales</taxon>
        <taxon>Sphingomonadaceae</taxon>
        <taxon>Novosphingobium</taxon>
    </lineage>
</organism>
<protein>
    <submittedName>
        <fullName evidence="2">Uncharacterized protein</fullName>
    </submittedName>
</protein>
<dbReference type="RefSeq" id="WP_367770187.1">
    <property type="nucleotide sequence ID" value="NZ_JBFNXR010000019.1"/>
</dbReference>
<feature type="transmembrane region" description="Helical" evidence="1">
    <location>
        <begin position="85"/>
        <end position="112"/>
    </location>
</feature>
<accession>A0ABV3R9P0</accession>
<sequence length="141" mass="15332">MPETVPNLSFADLSLAPAWTALFLGVFAIAAGIGELRRAGHWEKMLAEISASPALQMITALIQLFLGAVIYLADPWASPDWLSSAMSVLGGLMCLEALVILSFSDVFTAFWLRRFGPYARLWSWGSLLFGVALIAVALPRF</sequence>
<keyword evidence="1" id="KW-0812">Transmembrane</keyword>
<comment type="caution">
    <text evidence="2">The sequence shown here is derived from an EMBL/GenBank/DDBJ whole genome shotgun (WGS) entry which is preliminary data.</text>
</comment>
<keyword evidence="1" id="KW-1133">Transmembrane helix</keyword>
<feature type="transmembrane region" description="Helical" evidence="1">
    <location>
        <begin position="15"/>
        <end position="33"/>
    </location>
</feature>
<reference evidence="2 3" key="1">
    <citation type="submission" date="2024-06" db="EMBL/GenBank/DDBJ databases">
        <title>Novosphingobium rhizovicinus M1R2S20.</title>
        <authorList>
            <person name="Sun J.-Q."/>
        </authorList>
    </citation>
    <scope>NUCLEOTIDE SEQUENCE [LARGE SCALE GENOMIC DNA]</scope>
    <source>
        <strain evidence="2 3">M1R2S20</strain>
    </source>
</reference>
<keyword evidence="1" id="KW-0472">Membrane</keyword>
<gene>
    <name evidence="2" type="ORF">ABUH87_04505</name>
</gene>
<evidence type="ECO:0000313" key="3">
    <source>
        <dbReference type="Proteomes" id="UP001556118"/>
    </source>
</evidence>
<evidence type="ECO:0000256" key="1">
    <source>
        <dbReference type="SAM" id="Phobius"/>
    </source>
</evidence>
<feature type="transmembrane region" description="Helical" evidence="1">
    <location>
        <begin position="119"/>
        <end position="138"/>
    </location>
</feature>
<keyword evidence="3" id="KW-1185">Reference proteome</keyword>
<dbReference type="EMBL" id="JBFNXR010000019">
    <property type="protein sequence ID" value="MEW9854444.1"/>
    <property type="molecule type" value="Genomic_DNA"/>
</dbReference>
<dbReference type="Proteomes" id="UP001556118">
    <property type="component" value="Unassembled WGS sequence"/>
</dbReference>
<name>A0ABV3R9P0_9SPHN</name>
<feature type="transmembrane region" description="Helical" evidence="1">
    <location>
        <begin position="54"/>
        <end position="73"/>
    </location>
</feature>
<evidence type="ECO:0000313" key="2">
    <source>
        <dbReference type="EMBL" id="MEW9854444.1"/>
    </source>
</evidence>
<proteinExistence type="predicted"/>